<dbReference type="PANTHER" id="PTHR32071:SF77">
    <property type="entry name" value="TRANSCRIPTIONAL REGULATORY PROTEIN"/>
    <property type="match status" value="1"/>
</dbReference>
<gene>
    <name evidence="6" type="ORF">C427_1139</name>
</gene>
<dbReference type="AlphaFoldDB" id="K6YW93"/>
<keyword evidence="2" id="KW-0067">ATP-binding</keyword>
<dbReference type="STRING" id="1129794.C427_1139"/>
<keyword evidence="7" id="KW-1185">Reference proteome</keyword>
<dbReference type="PATRIC" id="fig|1129794.4.peg.1129"/>
<evidence type="ECO:0000256" key="1">
    <source>
        <dbReference type="ARBA" id="ARBA00022741"/>
    </source>
</evidence>
<evidence type="ECO:0000313" key="7">
    <source>
        <dbReference type="Proteomes" id="UP000011864"/>
    </source>
</evidence>
<protein>
    <recommendedName>
        <fullName evidence="5">Sigma-54 factor interaction domain-containing protein</fullName>
    </recommendedName>
</protein>
<dbReference type="Proteomes" id="UP000011864">
    <property type="component" value="Chromosome"/>
</dbReference>
<dbReference type="GO" id="GO:0043565">
    <property type="term" value="F:sequence-specific DNA binding"/>
    <property type="evidence" value="ECO:0007669"/>
    <property type="project" value="InterPro"/>
</dbReference>
<dbReference type="InterPro" id="IPR009057">
    <property type="entry name" value="Homeodomain-like_sf"/>
</dbReference>
<dbReference type="SUPFAM" id="SSF46689">
    <property type="entry name" value="Homeodomain-like"/>
    <property type="match status" value="1"/>
</dbReference>
<dbReference type="eggNOG" id="COG3284">
    <property type="taxonomic scope" value="Bacteria"/>
</dbReference>
<dbReference type="Gene3D" id="1.10.8.60">
    <property type="match status" value="1"/>
</dbReference>
<dbReference type="InterPro" id="IPR058031">
    <property type="entry name" value="AAA_lid_NorR"/>
</dbReference>
<keyword evidence="4" id="KW-0804">Transcription</keyword>
<dbReference type="Pfam" id="PF00158">
    <property type="entry name" value="Sigma54_activat"/>
    <property type="match status" value="1"/>
</dbReference>
<dbReference type="InterPro" id="IPR025943">
    <property type="entry name" value="Sigma_54_int_dom_ATP-bd_2"/>
</dbReference>
<dbReference type="SMART" id="SM00382">
    <property type="entry name" value="AAA"/>
    <property type="match status" value="1"/>
</dbReference>
<proteinExistence type="predicted"/>
<reference evidence="6 7" key="1">
    <citation type="journal article" date="2013" name="Genome Announc.">
        <title>Complete Genome Sequence of Glaciecola psychrophila Strain 170T.</title>
        <authorList>
            <person name="Yin J."/>
            <person name="Chen J."/>
            <person name="Liu G."/>
            <person name="Yu Y."/>
            <person name="Song L."/>
            <person name="Wang X."/>
            <person name="Qu X."/>
        </authorList>
    </citation>
    <scope>NUCLEOTIDE SEQUENCE [LARGE SCALE GENOMIC DNA]</scope>
    <source>
        <strain evidence="6 7">170</strain>
    </source>
</reference>
<dbReference type="Gene3D" id="3.40.50.300">
    <property type="entry name" value="P-loop containing nucleotide triphosphate hydrolases"/>
    <property type="match status" value="1"/>
</dbReference>
<evidence type="ECO:0000256" key="4">
    <source>
        <dbReference type="ARBA" id="ARBA00023163"/>
    </source>
</evidence>
<dbReference type="EMBL" id="CP003837">
    <property type="protein sequence ID" value="AGH43248.1"/>
    <property type="molecule type" value="Genomic_DNA"/>
</dbReference>
<dbReference type="GO" id="GO:0006355">
    <property type="term" value="P:regulation of DNA-templated transcription"/>
    <property type="evidence" value="ECO:0007669"/>
    <property type="project" value="InterPro"/>
</dbReference>
<organism evidence="6 7">
    <name type="scientific">Paraglaciecola psychrophila 170</name>
    <dbReference type="NCBI Taxonomy" id="1129794"/>
    <lineage>
        <taxon>Bacteria</taxon>
        <taxon>Pseudomonadati</taxon>
        <taxon>Pseudomonadota</taxon>
        <taxon>Gammaproteobacteria</taxon>
        <taxon>Alteromonadales</taxon>
        <taxon>Alteromonadaceae</taxon>
        <taxon>Paraglaciecola</taxon>
    </lineage>
</organism>
<dbReference type="InterPro" id="IPR002197">
    <property type="entry name" value="HTH_Fis"/>
</dbReference>
<keyword evidence="1" id="KW-0547">Nucleotide-binding</keyword>
<evidence type="ECO:0000313" key="6">
    <source>
        <dbReference type="EMBL" id="AGH43248.1"/>
    </source>
</evidence>
<dbReference type="InterPro" id="IPR003593">
    <property type="entry name" value="AAA+_ATPase"/>
</dbReference>
<evidence type="ECO:0000256" key="3">
    <source>
        <dbReference type="ARBA" id="ARBA00023015"/>
    </source>
</evidence>
<sequence length="645" mass="72469">MSRQHDRIIKDSWQRCESLGLLTTHNPVIERVSKADSDILSEQYCNLVNTTDSEVLPYYQNILSNAQCLIVLTDDKGIALQSWGDKRFLSPRHQEHFAAGIDWKEKYNGTNAIGTALYCGEAVQIQRDEHFLKCNRFMIGSAAPIYDVNQSLLGMLDISSDSYLPQTHTLGLVKLMSQGIENRLLVSSYSEQNFMLSFNTNMDNIDSQWSGLVVFDANGIIISANRRAESLLSYDLALVNVADIFGISAAILKNQPEQISFAMVALEKYKIYGSIKKPSSMGIYPADFREHGNVQDVNKVIDTTIEILPEQDESDINIAIPLEHFGFGDEKINRFIDQSKRVVNKTIPILIHGETGVGKEVFVNGLHHFSERKSYPLVAVNCAAIPNELVESELFGYEKGAFTGANTKGSIGLIRKAHKGTLFLDEIGEMPLNVQGRLLRVLQERSVTPLGSTKTYSVDIKLISATNRSLKAEVEKGNFRQDLYYRVTGLNIELPPLRERTDRRHLFEKINQMHQQSKVKNSLSAEVMDLFHKHPWPGNIRQLVCVIQIAQAMADNGQIQTWHLPDDFFDDIQLDNQSKAGSATVTAKPLSPLKAIEAFETKKMNDIQQMITIFTHFSGNVSKTAKALDVSRNTLYKRLKEAGVR</sequence>
<dbReference type="Gene3D" id="3.30.450.40">
    <property type="match status" value="1"/>
</dbReference>
<keyword evidence="3" id="KW-0805">Transcription regulation</keyword>
<dbReference type="PROSITE" id="PS00676">
    <property type="entry name" value="SIGMA54_INTERACT_2"/>
    <property type="match status" value="1"/>
</dbReference>
<dbReference type="GO" id="GO:0005524">
    <property type="term" value="F:ATP binding"/>
    <property type="evidence" value="ECO:0007669"/>
    <property type="project" value="UniProtKB-KW"/>
</dbReference>
<dbReference type="InterPro" id="IPR029016">
    <property type="entry name" value="GAF-like_dom_sf"/>
</dbReference>
<dbReference type="PANTHER" id="PTHR32071">
    <property type="entry name" value="TRANSCRIPTIONAL REGULATORY PROTEIN"/>
    <property type="match status" value="1"/>
</dbReference>
<dbReference type="InterPro" id="IPR025662">
    <property type="entry name" value="Sigma_54_int_dom_ATP-bd_1"/>
</dbReference>
<accession>K6YW93</accession>
<dbReference type="Gene3D" id="1.10.10.60">
    <property type="entry name" value="Homeodomain-like"/>
    <property type="match status" value="1"/>
</dbReference>
<dbReference type="HOGENOM" id="CLU_000445_8_12_6"/>
<dbReference type="PROSITE" id="PS50045">
    <property type="entry name" value="SIGMA54_INTERACT_4"/>
    <property type="match status" value="1"/>
</dbReference>
<dbReference type="OrthoDB" id="9804019at2"/>
<name>K6YW93_9ALTE</name>
<feature type="domain" description="Sigma-54 factor interaction" evidence="5">
    <location>
        <begin position="329"/>
        <end position="552"/>
    </location>
</feature>
<dbReference type="InterPro" id="IPR002078">
    <property type="entry name" value="Sigma_54_int"/>
</dbReference>
<dbReference type="SUPFAM" id="SSF52540">
    <property type="entry name" value="P-loop containing nucleoside triphosphate hydrolases"/>
    <property type="match status" value="1"/>
</dbReference>
<dbReference type="PROSITE" id="PS00675">
    <property type="entry name" value="SIGMA54_INTERACT_1"/>
    <property type="match status" value="1"/>
</dbReference>
<dbReference type="InterPro" id="IPR027417">
    <property type="entry name" value="P-loop_NTPase"/>
</dbReference>
<dbReference type="FunFam" id="3.40.50.300:FF:000006">
    <property type="entry name" value="DNA-binding transcriptional regulator NtrC"/>
    <property type="match status" value="1"/>
</dbReference>
<dbReference type="CDD" id="cd00009">
    <property type="entry name" value="AAA"/>
    <property type="match status" value="1"/>
</dbReference>
<dbReference type="KEGG" id="gps:C427_1139"/>
<evidence type="ECO:0000259" key="5">
    <source>
        <dbReference type="PROSITE" id="PS50045"/>
    </source>
</evidence>
<dbReference type="Pfam" id="PF02954">
    <property type="entry name" value="HTH_8"/>
    <property type="match status" value="1"/>
</dbReference>
<dbReference type="RefSeq" id="WP_007636835.1">
    <property type="nucleotide sequence ID" value="NC_020514.1"/>
</dbReference>
<evidence type="ECO:0000256" key="2">
    <source>
        <dbReference type="ARBA" id="ARBA00022840"/>
    </source>
</evidence>
<dbReference type="Pfam" id="PF25601">
    <property type="entry name" value="AAA_lid_14"/>
    <property type="match status" value="1"/>
</dbReference>